<dbReference type="AlphaFoldDB" id="A0A3L0VTJ9"/>
<dbReference type="EMBL" id="RNRV01000002">
    <property type="protein sequence ID" value="MHO03178.1"/>
    <property type="molecule type" value="Genomic_DNA"/>
</dbReference>
<dbReference type="InterPro" id="IPR012337">
    <property type="entry name" value="RNaseH-like_sf"/>
</dbReference>
<dbReference type="CDD" id="cd06127">
    <property type="entry name" value="DEDDh"/>
    <property type="match status" value="1"/>
</dbReference>
<protein>
    <submittedName>
        <fullName evidence="5">3'-5' exonuclease</fullName>
    </submittedName>
</protein>
<evidence type="ECO:0000259" key="4">
    <source>
        <dbReference type="SMART" id="SM00479"/>
    </source>
</evidence>
<dbReference type="SUPFAM" id="SSF53098">
    <property type="entry name" value="Ribonuclease H-like"/>
    <property type="match status" value="1"/>
</dbReference>
<dbReference type="SMART" id="SM00479">
    <property type="entry name" value="EXOIII"/>
    <property type="match status" value="1"/>
</dbReference>
<reference evidence="5" key="1">
    <citation type="submission" date="2018-10" db="EMBL/GenBank/DDBJ databases">
        <authorList>
            <consortium name="NARMS: The National Antimicrobial Resistance Monitoring System"/>
        </authorList>
    </citation>
    <scope>NUCLEOTIDE SEQUENCE [LARGE SCALE GENOMIC DNA]</scope>
    <source>
        <strain evidence="5">CVM N17EC0388</strain>
    </source>
</reference>
<evidence type="ECO:0000313" key="5">
    <source>
        <dbReference type="EMBL" id="MHO03178.1"/>
    </source>
</evidence>
<feature type="domain" description="Exonuclease" evidence="4">
    <location>
        <begin position="49"/>
        <end position="222"/>
    </location>
</feature>
<evidence type="ECO:0000256" key="3">
    <source>
        <dbReference type="ARBA" id="ARBA00022839"/>
    </source>
</evidence>
<dbReference type="GO" id="GO:0003676">
    <property type="term" value="F:nucleic acid binding"/>
    <property type="evidence" value="ECO:0007669"/>
    <property type="project" value="InterPro"/>
</dbReference>
<dbReference type="PANTHER" id="PTHR30231">
    <property type="entry name" value="DNA POLYMERASE III SUBUNIT EPSILON"/>
    <property type="match status" value="1"/>
</dbReference>
<dbReference type="PANTHER" id="PTHR30231:SF4">
    <property type="entry name" value="PROTEIN NEN2"/>
    <property type="match status" value="1"/>
</dbReference>
<name>A0A3L0VTJ9_ECOLX</name>
<organism evidence="5">
    <name type="scientific">Escherichia coli</name>
    <dbReference type="NCBI Taxonomy" id="562"/>
    <lineage>
        <taxon>Bacteria</taxon>
        <taxon>Pseudomonadati</taxon>
        <taxon>Pseudomonadota</taxon>
        <taxon>Gammaproteobacteria</taxon>
        <taxon>Enterobacterales</taxon>
        <taxon>Enterobacteriaceae</taxon>
        <taxon>Escherichia</taxon>
    </lineage>
</organism>
<dbReference type="Pfam" id="PF00929">
    <property type="entry name" value="RNase_T"/>
    <property type="match status" value="1"/>
</dbReference>
<keyword evidence="3 5" id="KW-0269">Exonuclease</keyword>
<dbReference type="GO" id="GO:0005829">
    <property type="term" value="C:cytosol"/>
    <property type="evidence" value="ECO:0007669"/>
    <property type="project" value="TreeGrafter"/>
</dbReference>
<dbReference type="Gene3D" id="3.30.420.10">
    <property type="entry name" value="Ribonuclease H-like superfamily/Ribonuclease H"/>
    <property type="match status" value="1"/>
</dbReference>
<keyword evidence="2" id="KW-0378">Hydrolase</keyword>
<evidence type="ECO:0000256" key="2">
    <source>
        <dbReference type="ARBA" id="ARBA00022801"/>
    </source>
</evidence>
<dbReference type="InterPro" id="IPR013520">
    <property type="entry name" value="Ribonucl_H"/>
</dbReference>
<evidence type="ECO:0000256" key="1">
    <source>
        <dbReference type="ARBA" id="ARBA00022722"/>
    </source>
</evidence>
<dbReference type="GO" id="GO:0008408">
    <property type="term" value="F:3'-5' exonuclease activity"/>
    <property type="evidence" value="ECO:0007669"/>
    <property type="project" value="TreeGrafter"/>
</dbReference>
<dbReference type="GO" id="GO:0006259">
    <property type="term" value="P:DNA metabolic process"/>
    <property type="evidence" value="ECO:0007669"/>
    <property type="project" value="UniProtKB-ARBA"/>
</dbReference>
<keyword evidence="1" id="KW-0540">Nuclease</keyword>
<gene>
    <name evidence="5" type="ORF">D9F05_02075</name>
</gene>
<comment type="caution">
    <text evidence="5">The sequence shown here is derived from an EMBL/GenBank/DDBJ whole genome shotgun (WGS) entry which is preliminary data.</text>
</comment>
<accession>A0A3L0VTJ9</accession>
<sequence>MGCLDYFSARQRLERARARYLTRPTLPALVKALLQAPLTALESSLDGTRLLALDFETTGLQPQDDQILSIGTVDITEGRIDLQTARQTLIDTPCPVKADTVIIHHLVPQLLATGKSLDQAMDQLLQRMSGAILLAHGSSVERRFIDHYLQQRHGLPPLPLPWLDTLEIERRRTRYIRDIPADLRLSSVRSRHGLPSYPCHEALIDAVATAELLLVQYKLLRPASLHQLMR</sequence>
<dbReference type="InterPro" id="IPR036397">
    <property type="entry name" value="RNaseH_sf"/>
</dbReference>
<proteinExistence type="predicted"/>